<dbReference type="PATRIC" id="fig|1346330.5.peg.147"/>
<protein>
    <submittedName>
        <fullName evidence="1">Uncharacterized protein</fullName>
    </submittedName>
</protein>
<sequence length="49" mass="5372">MEDKYDNITTKSGEEQDAPVCIKGLLVAVGLMLVTNRSNLLRGINFSNC</sequence>
<comment type="caution">
    <text evidence="1">The sequence shown here is derived from an EMBL/GenBank/DDBJ whole genome shotgun (WGS) entry which is preliminary data.</text>
</comment>
<reference evidence="1 2" key="1">
    <citation type="journal article" date="2013" name="Genome Announc.">
        <title>The Draft Genome Sequence of Sphingomonas paucimobilis Strain HER1398 (Proteobacteria), Host to the Giant PAU Phage, Indicates That It Is a Member of the Genus Sphingobacterium (Bacteroidetes).</title>
        <authorList>
            <person name="White R.A.III."/>
            <person name="Suttle C.A."/>
        </authorList>
    </citation>
    <scope>NUCLEOTIDE SEQUENCE [LARGE SCALE GENOMIC DNA]</scope>
    <source>
        <strain evidence="1 2">HER1398</strain>
    </source>
</reference>
<name>U2JEW9_9SPHI</name>
<dbReference type="Proteomes" id="UP000016584">
    <property type="component" value="Unassembled WGS sequence"/>
</dbReference>
<keyword evidence="2" id="KW-1185">Reference proteome</keyword>
<dbReference type="AlphaFoldDB" id="U2JEW9"/>
<evidence type="ECO:0000313" key="2">
    <source>
        <dbReference type="Proteomes" id="UP000016584"/>
    </source>
</evidence>
<accession>U2JEW9</accession>
<organism evidence="1 2">
    <name type="scientific">Sphingobacterium paucimobilis HER1398</name>
    <dbReference type="NCBI Taxonomy" id="1346330"/>
    <lineage>
        <taxon>Bacteria</taxon>
        <taxon>Pseudomonadati</taxon>
        <taxon>Bacteroidota</taxon>
        <taxon>Sphingobacteriia</taxon>
        <taxon>Sphingobacteriales</taxon>
        <taxon>Sphingobacteriaceae</taxon>
        <taxon>Sphingobacterium</taxon>
    </lineage>
</organism>
<evidence type="ECO:0000313" key="1">
    <source>
        <dbReference type="EMBL" id="ERJ61218.1"/>
    </source>
</evidence>
<dbReference type="RefSeq" id="WP_021068344.1">
    <property type="nucleotide sequence ID" value="NZ_ATDL01000002.1"/>
</dbReference>
<dbReference type="EMBL" id="ATDL01000002">
    <property type="protein sequence ID" value="ERJ61218.1"/>
    <property type="molecule type" value="Genomic_DNA"/>
</dbReference>
<gene>
    <name evidence="1" type="ORF">M472_20915</name>
</gene>
<proteinExistence type="predicted"/>